<proteinExistence type="predicted"/>
<accession>A0A9N9KHI3</accession>
<organism evidence="1 2">
    <name type="scientific">Cetraspora pellucida</name>
    <dbReference type="NCBI Taxonomy" id="1433469"/>
    <lineage>
        <taxon>Eukaryota</taxon>
        <taxon>Fungi</taxon>
        <taxon>Fungi incertae sedis</taxon>
        <taxon>Mucoromycota</taxon>
        <taxon>Glomeromycotina</taxon>
        <taxon>Glomeromycetes</taxon>
        <taxon>Diversisporales</taxon>
        <taxon>Gigasporaceae</taxon>
        <taxon>Cetraspora</taxon>
    </lineage>
</organism>
<keyword evidence="2" id="KW-1185">Reference proteome</keyword>
<dbReference type="EMBL" id="CAJVQA010065667">
    <property type="protein sequence ID" value="CAG8831194.1"/>
    <property type="molecule type" value="Genomic_DNA"/>
</dbReference>
<feature type="non-terminal residue" evidence="1">
    <location>
        <position position="90"/>
    </location>
</feature>
<dbReference type="Proteomes" id="UP000789759">
    <property type="component" value="Unassembled WGS sequence"/>
</dbReference>
<evidence type="ECO:0000313" key="2">
    <source>
        <dbReference type="Proteomes" id="UP000789759"/>
    </source>
</evidence>
<gene>
    <name evidence="1" type="ORF">CPELLU_LOCUS20702</name>
</gene>
<name>A0A9N9KHI3_9GLOM</name>
<dbReference type="OrthoDB" id="2486113at2759"/>
<comment type="caution">
    <text evidence="1">The sequence shown here is derived from an EMBL/GenBank/DDBJ whole genome shotgun (WGS) entry which is preliminary data.</text>
</comment>
<protein>
    <submittedName>
        <fullName evidence="1">225_t:CDS:1</fullName>
    </submittedName>
</protein>
<evidence type="ECO:0000313" key="1">
    <source>
        <dbReference type="EMBL" id="CAG8831194.1"/>
    </source>
</evidence>
<dbReference type="AlphaFoldDB" id="A0A9N9KHI3"/>
<sequence length="90" mass="11170">MKKIKTSQENLSYLLNEHIKYLRRYLRHLELREPSKNSVLWNFVNNEIEVTKRHKEQVDQSKKTTDYEREIRMPNREISRLQRTIKELEK</sequence>
<reference evidence="1" key="1">
    <citation type="submission" date="2021-06" db="EMBL/GenBank/DDBJ databases">
        <authorList>
            <person name="Kallberg Y."/>
            <person name="Tangrot J."/>
            <person name="Rosling A."/>
        </authorList>
    </citation>
    <scope>NUCLEOTIDE SEQUENCE</scope>
    <source>
        <strain evidence="1">FL966</strain>
    </source>
</reference>